<accession>A0A7R7N0T3</accession>
<organism evidence="1 2">
    <name type="scientific">Mycobacterium intracellulare</name>
    <dbReference type="NCBI Taxonomy" id="1767"/>
    <lineage>
        <taxon>Bacteria</taxon>
        <taxon>Bacillati</taxon>
        <taxon>Actinomycetota</taxon>
        <taxon>Actinomycetes</taxon>
        <taxon>Mycobacteriales</taxon>
        <taxon>Mycobacteriaceae</taxon>
        <taxon>Mycobacterium</taxon>
        <taxon>Mycobacterium avium complex (MAC)</taxon>
    </lineage>
</organism>
<name>A0A7R7N0T3_MYCIT</name>
<dbReference type="Pfam" id="PF13155">
    <property type="entry name" value="Toprim_2"/>
    <property type="match status" value="1"/>
</dbReference>
<dbReference type="Proteomes" id="UP000595205">
    <property type="component" value="Plasmid pM018"/>
</dbReference>
<geneLocation type="plasmid" evidence="1 2">
    <name>pM018</name>
</geneLocation>
<evidence type="ECO:0000313" key="1">
    <source>
        <dbReference type="EMBL" id="BCP02473.1"/>
    </source>
</evidence>
<dbReference type="AlphaFoldDB" id="A0A7R7N0T3"/>
<dbReference type="SUPFAM" id="SSF56731">
    <property type="entry name" value="DNA primase core"/>
    <property type="match status" value="1"/>
</dbReference>
<protein>
    <recommendedName>
        <fullName evidence="3">DNA primase</fullName>
    </recommendedName>
</protein>
<reference evidence="1 2" key="1">
    <citation type="submission" date="2020-12" db="EMBL/GenBank/DDBJ databases">
        <title>Genome sequence of clinical Mycobacterium intracellulare strains.</title>
        <authorList>
            <person name="Tateishi Y."/>
            <person name="Matsumoto S."/>
            <person name="Fukushima Y."/>
            <person name="Nakajima C."/>
            <person name="Suzuki Y."/>
        </authorList>
    </citation>
    <scope>NUCLEOTIDE SEQUENCE [LARGE SCALE GENOMIC DNA]</scope>
    <source>
        <strain evidence="1 2">M018</strain>
        <plasmid evidence="1 2">pM018</plasmid>
    </source>
</reference>
<dbReference type="EMBL" id="AP024256">
    <property type="protein sequence ID" value="BCP02473.1"/>
    <property type="molecule type" value="Genomic_DNA"/>
</dbReference>
<keyword evidence="1" id="KW-0614">Plasmid</keyword>
<dbReference type="CDD" id="cd01029">
    <property type="entry name" value="TOPRIM_primases"/>
    <property type="match status" value="1"/>
</dbReference>
<gene>
    <name evidence="1" type="ORF">MINTM018_52420</name>
</gene>
<evidence type="ECO:0008006" key="3">
    <source>
        <dbReference type="Google" id="ProtNLM"/>
    </source>
</evidence>
<evidence type="ECO:0000313" key="2">
    <source>
        <dbReference type="Proteomes" id="UP000595205"/>
    </source>
</evidence>
<dbReference type="Gene3D" id="3.40.1360.10">
    <property type="match status" value="1"/>
</dbReference>
<dbReference type="InterPro" id="IPR034154">
    <property type="entry name" value="TOPRIM_DnaG/twinkle"/>
</dbReference>
<sequence length="180" mass="19788">MFPTNDKVVPFRLGYVAEPLAGHEQYRGMLAIPYIRWSQPLGWSVVKIRFRKLHMREDEGGKYLDVAGFKPRLYNTVALLGDSLKIAITEGEIDAVTATLCGIPTVGVPGAQAWKPHFREPFLGYRDVYILADGDEAGLNFANTVAATLFNAKVIPMPPGSDVNDLVVSQGKQALLSRLT</sequence>
<proteinExistence type="predicted"/>